<evidence type="ECO:0000313" key="2">
    <source>
        <dbReference type="EMBL" id="CAK0885020.1"/>
    </source>
</evidence>
<evidence type="ECO:0000313" key="3">
    <source>
        <dbReference type="Proteomes" id="UP001189429"/>
    </source>
</evidence>
<dbReference type="Proteomes" id="UP001189429">
    <property type="component" value="Unassembled WGS sequence"/>
</dbReference>
<gene>
    <name evidence="2" type="ORF">PCOR1329_LOCUS66753</name>
</gene>
<dbReference type="PROSITE" id="PS51257">
    <property type="entry name" value="PROKAR_LIPOPROTEIN"/>
    <property type="match status" value="1"/>
</dbReference>
<name>A0ABN9WF46_9DINO</name>
<feature type="chain" id="PRO_5046495048" evidence="1">
    <location>
        <begin position="21"/>
        <end position="133"/>
    </location>
</feature>
<dbReference type="EMBL" id="CAUYUJ010018615">
    <property type="protein sequence ID" value="CAK0885020.1"/>
    <property type="molecule type" value="Genomic_DNA"/>
</dbReference>
<evidence type="ECO:0000256" key="1">
    <source>
        <dbReference type="SAM" id="SignalP"/>
    </source>
</evidence>
<accession>A0ABN9WF46</accession>
<organism evidence="2 3">
    <name type="scientific">Prorocentrum cordatum</name>
    <dbReference type="NCBI Taxonomy" id="2364126"/>
    <lineage>
        <taxon>Eukaryota</taxon>
        <taxon>Sar</taxon>
        <taxon>Alveolata</taxon>
        <taxon>Dinophyceae</taxon>
        <taxon>Prorocentrales</taxon>
        <taxon>Prorocentraceae</taxon>
        <taxon>Prorocentrum</taxon>
    </lineage>
</organism>
<keyword evidence="1" id="KW-0732">Signal</keyword>
<keyword evidence="3" id="KW-1185">Reference proteome</keyword>
<sequence>MPRFILAWINAALLFGCVCGHQLQSAQPGQIDNSACKTTCHRFGMQSLGEKFKGIDDPVKCCDVCDEVYPEGGAARKTGSSPSSVMQELKVAGMDQNKCKVACQRFGMRSLGPAFKGIKSPVACVSKCEEVYQ</sequence>
<comment type="caution">
    <text evidence="2">The sequence shown here is derived from an EMBL/GenBank/DDBJ whole genome shotgun (WGS) entry which is preliminary data.</text>
</comment>
<proteinExistence type="predicted"/>
<reference evidence="2" key="1">
    <citation type="submission" date="2023-10" db="EMBL/GenBank/DDBJ databases">
        <authorList>
            <person name="Chen Y."/>
            <person name="Shah S."/>
            <person name="Dougan E. K."/>
            <person name="Thang M."/>
            <person name="Chan C."/>
        </authorList>
    </citation>
    <scope>NUCLEOTIDE SEQUENCE [LARGE SCALE GENOMIC DNA]</scope>
</reference>
<protein>
    <submittedName>
        <fullName evidence="2">Uncharacterized protein</fullName>
    </submittedName>
</protein>
<feature type="signal peptide" evidence="1">
    <location>
        <begin position="1"/>
        <end position="20"/>
    </location>
</feature>